<feature type="binding site" evidence="10">
    <location>
        <position position="254"/>
    </location>
    <ligand>
        <name>beta-D-galactose</name>
        <dbReference type="ChEBI" id="CHEBI:27667"/>
    </ligand>
</feature>
<proteinExistence type="inferred from homology"/>
<evidence type="ECO:0000256" key="1">
    <source>
        <dbReference type="ARBA" id="ARBA00001614"/>
    </source>
</evidence>
<dbReference type="InterPro" id="IPR013458">
    <property type="entry name" value="Ald_epimerase_bac"/>
</dbReference>
<dbReference type="PANTHER" id="PTHR10091">
    <property type="entry name" value="ALDOSE-1-EPIMERASE"/>
    <property type="match status" value="1"/>
</dbReference>
<evidence type="ECO:0000256" key="9">
    <source>
        <dbReference type="PIRSR" id="PIRSR005096-1"/>
    </source>
</evidence>
<dbReference type="InterPro" id="IPR008183">
    <property type="entry name" value="Aldose_1/G6P_1-epimerase"/>
</dbReference>
<sequence>MKAYFQQLEQAMAQTPSFDGQTANLIHLTNANGMTASFMDIGATWLSCTLPVNGENREVLLRSPNMAEHMKQDAYFGSIVGRFANRIAKGQFEIDGEKYQLGINNGENSLHGGLEGFDKRRWKVEEQNDQQVTFSLRSPDGDQGYPGNLDVKVTYTLTDKNELAIAYDAKTDKTSPVNLTNHAYFNLAGEASRAKSLDHTLQLNAGHYLPTDAGLIPTGEQKTVSGTSFDFTEPKSIGQEFLAEQDQKTAGGYDHAFVFIPEVTDGVSVAAVLIAPKEDVVMKVKTTKPAIQFYSGNFLASTPGASKTYERYDGLALETQYFPDGPNKPEWGLNNGVLSSGDCYQHQTTYQFEF</sequence>
<dbReference type="GO" id="GO:0030246">
    <property type="term" value="F:carbohydrate binding"/>
    <property type="evidence" value="ECO:0007669"/>
    <property type="project" value="InterPro"/>
</dbReference>
<dbReference type="Proteomes" id="UP000596337">
    <property type="component" value="Chromosome 1"/>
</dbReference>
<evidence type="ECO:0000256" key="7">
    <source>
        <dbReference type="ARBA" id="ARBA00023277"/>
    </source>
</evidence>
<feature type="binding site" evidence="11">
    <location>
        <begin position="182"/>
        <end position="184"/>
    </location>
    <ligand>
        <name>beta-D-galactose</name>
        <dbReference type="ChEBI" id="CHEBI:27667"/>
    </ligand>
</feature>
<protein>
    <recommendedName>
        <fullName evidence="5 8">Aldose 1-epimerase</fullName>
        <ecNumber evidence="4 8">5.1.3.3</ecNumber>
    </recommendedName>
</protein>
<organism evidence="12 13">
    <name type="scientific">Vibrio diabolicus</name>
    <dbReference type="NCBI Taxonomy" id="50719"/>
    <lineage>
        <taxon>Bacteria</taxon>
        <taxon>Pseudomonadati</taxon>
        <taxon>Pseudomonadota</taxon>
        <taxon>Gammaproteobacteria</taxon>
        <taxon>Vibrionales</taxon>
        <taxon>Vibrionaceae</taxon>
        <taxon>Vibrio</taxon>
        <taxon>Vibrio diabolicus subgroup</taxon>
    </lineage>
</organism>
<dbReference type="Pfam" id="PF01263">
    <property type="entry name" value="Aldose_epim"/>
    <property type="match status" value="1"/>
</dbReference>
<dbReference type="InterPro" id="IPR015443">
    <property type="entry name" value="Aldose_1-epimerase"/>
</dbReference>
<dbReference type="EC" id="5.1.3.3" evidence="4 8"/>
<accession>A0AA92LT63</accession>
<dbReference type="CDD" id="cd09019">
    <property type="entry name" value="galactose_mutarotase_like"/>
    <property type="match status" value="1"/>
</dbReference>
<comment type="similarity">
    <text evidence="3 8">Belongs to the aldose epimerase family.</text>
</comment>
<evidence type="ECO:0000256" key="5">
    <source>
        <dbReference type="ARBA" id="ARBA00014165"/>
    </source>
</evidence>
<dbReference type="GO" id="GO:0005737">
    <property type="term" value="C:cytoplasm"/>
    <property type="evidence" value="ECO:0007669"/>
    <property type="project" value="TreeGrafter"/>
</dbReference>
<reference evidence="12 13" key="1">
    <citation type="submission" date="2021-01" db="EMBL/GenBank/DDBJ databases">
        <title>Characterization of a novel blaVMB-2- harboring plasmid in Vibrio diabolicus.</title>
        <authorList>
            <person name="Liu M."/>
        </authorList>
    </citation>
    <scope>NUCLEOTIDE SEQUENCE [LARGE SCALE GENOMIC DNA]</scope>
    <source>
        <strain evidence="12 13">SLV18</strain>
    </source>
</reference>
<evidence type="ECO:0000313" key="12">
    <source>
        <dbReference type="EMBL" id="QRG83493.1"/>
    </source>
</evidence>
<dbReference type="PROSITE" id="PS00545">
    <property type="entry name" value="ALDOSE_1_EPIMERASE"/>
    <property type="match status" value="1"/>
</dbReference>
<evidence type="ECO:0000313" key="13">
    <source>
        <dbReference type="Proteomes" id="UP000596337"/>
    </source>
</evidence>
<keyword evidence="6 8" id="KW-0413">Isomerase</keyword>
<dbReference type="NCBIfam" id="TIGR02636">
    <property type="entry name" value="galM_Leloir"/>
    <property type="match status" value="1"/>
</dbReference>
<evidence type="ECO:0000256" key="4">
    <source>
        <dbReference type="ARBA" id="ARBA00013185"/>
    </source>
</evidence>
<dbReference type="AlphaFoldDB" id="A0AA92LT63"/>
<feature type="active site" description="Proton donor" evidence="9">
    <location>
        <position position="182"/>
    </location>
</feature>
<evidence type="ECO:0000256" key="6">
    <source>
        <dbReference type="ARBA" id="ARBA00023235"/>
    </source>
</evidence>
<comment type="catalytic activity">
    <reaction evidence="1 8">
        <text>alpha-D-glucose = beta-D-glucose</text>
        <dbReference type="Rhea" id="RHEA:10264"/>
        <dbReference type="ChEBI" id="CHEBI:15903"/>
        <dbReference type="ChEBI" id="CHEBI:17925"/>
        <dbReference type="EC" id="5.1.3.3"/>
    </reaction>
</comment>
<dbReference type="InterPro" id="IPR018052">
    <property type="entry name" value="Ald1_epimerase_CS"/>
</dbReference>
<dbReference type="InterPro" id="IPR011013">
    <property type="entry name" value="Gal_mutarotase_sf_dom"/>
</dbReference>
<name>A0AA92LT63_9VIBR</name>
<feature type="active site" description="Proton acceptor" evidence="9">
    <location>
        <position position="318"/>
    </location>
</feature>
<comment type="pathway">
    <text evidence="2 8">Carbohydrate metabolism; hexose metabolism.</text>
</comment>
<dbReference type="PANTHER" id="PTHR10091:SF0">
    <property type="entry name" value="GALACTOSE MUTAROTASE"/>
    <property type="match status" value="1"/>
</dbReference>
<dbReference type="PIRSF" id="PIRSF005096">
    <property type="entry name" value="GALM"/>
    <property type="match status" value="1"/>
</dbReference>
<dbReference type="GO" id="GO:0033499">
    <property type="term" value="P:galactose catabolic process via UDP-galactose, Leloir pathway"/>
    <property type="evidence" value="ECO:0007669"/>
    <property type="project" value="TreeGrafter"/>
</dbReference>
<dbReference type="SUPFAM" id="SSF74650">
    <property type="entry name" value="Galactose mutarotase-like"/>
    <property type="match status" value="1"/>
</dbReference>
<evidence type="ECO:0000256" key="10">
    <source>
        <dbReference type="PIRSR" id="PIRSR005096-2"/>
    </source>
</evidence>
<dbReference type="EMBL" id="CP069195">
    <property type="protein sequence ID" value="QRG83493.1"/>
    <property type="molecule type" value="Genomic_DNA"/>
</dbReference>
<evidence type="ECO:0000256" key="8">
    <source>
        <dbReference type="PIRNR" id="PIRNR005096"/>
    </source>
</evidence>
<dbReference type="NCBIfam" id="NF008277">
    <property type="entry name" value="PRK11055.1"/>
    <property type="match status" value="1"/>
</dbReference>
<dbReference type="RefSeq" id="WP_203346975.1">
    <property type="nucleotide sequence ID" value="NZ_CANMIY010000006.1"/>
</dbReference>
<dbReference type="InterPro" id="IPR014718">
    <property type="entry name" value="GH-type_carb-bd"/>
</dbReference>
<dbReference type="GO" id="GO:0004034">
    <property type="term" value="F:aldose 1-epimerase activity"/>
    <property type="evidence" value="ECO:0007669"/>
    <property type="project" value="UniProtKB-EC"/>
</dbReference>
<evidence type="ECO:0000256" key="2">
    <source>
        <dbReference type="ARBA" id="ARBA00005028"/>
    </source>
</evidence>
<keyword evidence="7 8" id="KW-0119">Carbohydrate metabolism</keyword>
<dbReference type="InterPro" id="IPR047215">
    <property type="entry name" value="Galactose_mutarotase-like"/>
</dbReference>
<evidence type="ECO:0000256" key="3">
    <source>
        <dbReference type="ARBA" id="ARBA00006206"/>
    </source>
</evidence>
<gene>
    <name evidence="12" type="primary">galM</name>
    <name evidence="12" type="ORF">JOS67_04095</name>
</gene>
<feature type="binding site" evidence="11">
    <location>
        <begin position="85"/>
        <end position="86"/>
    </location>
    <ligand>
        <name>beta-D-galactose</name>
        <dbReference type="ChEBI" id="CHEBI:27667"/>
    </ligand>
</feature>
<dbReference type="Gene3D" id="2.70.98.10">
    <property type="match status" value="1"/>
</dbReference>
<dbReference type="GO" id="GO:0006006">
    <property type="term" value="P:glucose metabolic process"/>
    <property type="evidence" value="ECO:0007669"/>
    <property type="project" value="TreeGrafter"/>
</dbReference>
<evidence type="ECO:0000256" key="11">
    <source>
        <dbReference type="PIRSR" id="PIRSR005096-3"/>
    </source>
</evidence>